<dbReference type="AlphaFoldDB" id="A0A8X6WXU7"/>
<proteinExistence type="predicted"/>
<gene>
    <name evidence="1" type="primary">NCL1_51334</name>
    <name evidence="1" type="ORF">TNIN_90691</name>
</gene>
<keyword evidence="2" id="KW-1185">Reference proteome</keyword>
<organism evidence="1 2">
    <name type="scientific">Trichonephila inaurata madagascariensis</name>
    <dbReference type="NCBI Taxonomy" id="2747483"/>
    <lineage>
        <taxon>Eukaryota</taxon>
        <taxon>Metazoa</taxon>
        <taxon>Ecdysozoa</taxon>
        <taxon>Arthropoda</taxon>
        <taxon>Chelicerata</taxon>
        <taxon>Arachnida</taxon>
        <taxon>Araneae</taxon>
        <taxon>Araneomorphae</taxon>
        <taxon>Entelegynae</taxon>
        <taxon>Araneoidea</taxon>
        <taxon>Nephilidae</taxon>
        <taxon>Trichonephila</taxon>
        <taxon>Trichonephila inaurata</taxon>
    </lineage>
</organism>
<protein>
    <submittedName>
        <fullName evidence="1">Uncharacterized protein</fullName>
    </submittedName>
</protein>
<accession>A0A8X6WXU7</accession>
<evidence type="ECO:0000313" key="2">
    <source>
        <dbReference type="Proteomes" id="UP000886998"/>
    </source>
</evidence>
<reference evidence="1" key="1">
    <citation type="submission" date="2020-08" db="EMBL/GenBank/DDBJ databases">
        <title>Multicomponent nature underlies the extraordinary mechanical properties of spider dragline silk.</title>
        <authorList>
            <person name="Kono N."/>
            <person name="Nakamura H."/>
            <person name="Mori M."/>
            <person name="Yoshida Y."/>
            <person name="Ohtoshi R."/>
            <person name="Malay A.D."/>
            <person name="Moran D.A.P."/>
            <person name="Tomita M."/>
            <person name="Numata K."/>
            <person name="Arakawa K."/>
        </authorList>
    </citation>
    <scope>NUCLEOTIDE SEQUENCE</scope>
</reference>
<name>A0A8X6WXU7_9ARAC</name>
<dbReference type="Proteomes" id="UP000886998">
    <property type="component" value="Unassembled WGS sequence"/>
</dbReference>
<dbReference type="EMBL" id="BMAV01003629">
    <property type="protein sequence ID" value="GFY43357.1"/>
    <property type="molecule type" value="Genomic_DNA"/>
</dbReference>
<dbReference type="OrthoDB" id="6442499at2759"/>
<evidence type="ECO:0000313" key="1">
    <source>
        <dbReference type="EMBL" id="GFY43357.1"/>
    </source>
</evidence>
<comment type="caution">
    <text evidence="1">The sequence shown here is derived from an EMBL/GenBank/DDBJ whole genome shotgun (WGS) entry which is preliminary data.</text>
</comment>
<sequence>MIFYNPTVPTLQQMSFAVIAIKICTDQEVKALMKKYGHTLFLIPSKEMHVFLNKELPKYTPAREIYELVIDESKDVYCMTDSRSTYFSIISNCIPDRHFNILQITENNLPCMMWEKLILEKISSLPLPNNMKSKLMPLMRCICIEINQWNKHHEDIFRFQCIDFQRYFCWNSKGRIDRVKTAKSLVNDESLLITERFKLARRYLFLSDVMSLWEKLPPLFKIQIKRLQDDDAEKVWFQYIATRTDENFNRICRIPWYNTYNLRACFSFLKQDEKAVWLNNCILNKRIDYEDLCSCLSLLEKNEQELILRLYSSEILQYYLVWPLQNEFLDVLKSLWPFISIEKCIDILCFIIYERLMIGWKDFDYVWLLKEFWRQTPNNFKELLKYHEYTKTYYLSLVMSWTTVFQLK</sequence>